<dbReference type="Gene3D" id="3.10.310.70">
    <property type="match status" value="1"/>
</dbReference>
<dbReference type="InterPro" id="IPR033932">
    <property type="entry name" value="YtcJ-like"/>
</dbReference>
<evidence type="ECO:0000313" key="3">
    <source>
        <dbReference type="EMBL" id="SLN30580.1"/>
    </source>
</evidence>
<dbReference type="Gene3D" id="3.20.20.140">
    <property type="entry name" value="Metal-dependent hydrolases"/>
    <property type="match status" value="1"/>
</dbReference>
<dbReference type="Gene3D" id="2.30.40.10">
    <property type="entry name" value="Urease, subunit C, domain 1"/>
    <property type="match status" value="1"/>
</dbReference>
<dbReference type="InterPro" id="IPR006311">
    <property type="entry name" value="TAT_signal"/>
</dbReference>
<keyword evidence="1" id="KW-0732">Signal</keyword>
<dbReference type="Proteomes" id="UP000193077">
    <property type="component" value="Unassembled WGS sequence"/>
</dbReference>
<dbReference type="OrthoDB" id="9811399at2"/>
<dbReference type="PROSITE" id="PS51318">
    <property type="entry name" value="TAT"/>
    <property type="match status" value="1"/>
</dbReference>
<evidence type="ECO:0000256" key="1">
    <source>
        <dbReference type="SAM" id="SignalP"/>
    </source>
</evidence>
<feature type="signal peptide" evidence="1">
    <location>
        <begin position="1"/>
        <end position="28"/>
    </location>
</feature>
<sequence length="627" mass="67917">MSTCSKRHFLKMAFSGSTAMALAGQSLAQATSLSEVGGAMLARPVVTIYTAAEIVTMADDQPTAQAVAVAGDRILATGTLAEVQAAVGDQPHDLDDRFQDHVIVPGFIAQHDHPILAGLTMSSQILSIEDWDLPHGKARAVKDKDDFMTRLAAAEAAMDDAQEPLLTWGYHAAFYGPLTRADLDKISTKRPIFAWARSCHEFVLNSAAMTKAGITQELIEGWSASEMAQSSFEDGHFWEQGLFAILPNIAPMVADPDKFRTGLLTMRDYMHAKGVTFGNEPGGILAKPVQDAVNAVMSAPSMPFRWTFMPDGKSLIAAHEDDAAVIIETKALVDWYGGMTSMSKGSVKLFSDGAIYSLAIQLRDPAIGDYHGEWMMDKSAFGRAFRVYWDAGYQLHVHANGDAGLDRVLDALEENLNRSPREDHRTVIVHFAVSGADQVARIRELGAIVSANPYYVSALADRYSETGLGPERADQMVRLGDLDANGVSWSLHSDMPMAPGDPLFLMWCAVNRVTSSGRVAGANQKVSAQEALRGVTLNAAYSHRLEHERGSIEPGKLANFTILKANPLTVDPMAIKDIAVWGTVMEGRVQQIGDPSFDETKLDTGAQDVDFAQRALNHALAAVHAHI</sequence>
<dbReference type="Pfam" id="PF07969">
    <property type="entry name" value="Amidohydro_3"/>
    <property type="match status" value="1"/>
</dbReference>
<dbReference type="SUPFAM" id="SSF51338">
    <property type="entry name" value="Composite domain of metallo-dependent hydrolases"/>
    <property type="match status" value="1"/>
</dbReference>
<dbReference type="InterPro" id="IPR011059">
    <property type="entry name" value="Metal-dep_hydrolase_composite"/>
</dbReference>
<proteinExistence type="predicted"/>
<dbReference type="AlphaFoldDB" id="A0A1Y5S3U3"/>
<dbReference type="EC" id="3.5.1.91" evidence="3"/>
<dbReference type="InterPro" id="IPR032466">
    <property type="entry name" value="Metal_Hydrolase"/>
</dbReference>
<feature type="domain" description="Amidohydrolase 3" evidence="2">
    <location>
        <begin position="102"/>
        <end position="589"/>
    </location>
</feature>
<accession>A0A1Y5S3U3</accession>
<dbReference type="GO" id="GO:0016810">
    <property type="term" value="F:hydrolase activity, acting on carbon-nitrogen (but not peptide) bonds"/>
    <property type="evidence" value="ECO:0007669"/>
    <property type="project" value="InterPro"/>
</dbReference>
<gene>
    <name evidence="3" type="primary">nfdA_2</name>
    <name evidence="3" type="ORF">TRL7639_01265</name>
</gene>
<dbReference type="PANTHER" id="PTHR22642:SF2">
    <property type="entry name" value="PROTEIN LONG AFTER FAR-RED 3"/>
    <property type="match status" value="1"/>
</dbReference>
<reference evidence="3 4" key="1">
    <citation type="submission" date="2017-03" db="EMBL/GenBank/DDBJ databases">
        <authorList>
            <person name="Afonso C.L."/>
            <person name="Miller P.J."/>
            <person name="Scott M.A."/>
            <person name="Spackman E."/>
            <person name="Goraichik I."/>
            <person name="Dimitrov K.M."/>
            <person name="Suarez D.L."/>
            <person name="Swayne D.E."/>
        </authorList>
    </citation>
    <scope>NUCLEOTIDE SEQUENCE [LARGE SCALE GENOMIC DNA]</scope>
    <source>
        <strain evidence="3 4">CECT 7639</strain>
    </source>
</reference>
<dbReference type="RefSeq" id="WP_085794897.1">
    <property type="nucleotide sequence ID" value="NZ_FWFO01000001.1"/>
</dbReference>
<name>A0A1Y5S3U3_9RHOB</name>
<dbReference type="SUPFAM" id="SSF51556">
    <property type="entry name" value="Metallo-dependent hydrolases"/>
    <property type="match status" value="1"/>
</dbReference>
<keyword evidence="3" id="KW-0378">Hydrolase</keyword>
<dbReference type="InterPro" id="IPR013108">
    <property type="entry name" value="Amidohydro_3"/>
</dbReference>
<feature type="chain" id="PRO_5013028957" evidence="1">
    <location>
        <begin position="29"/>
        <end position="627"/>
    </location>
</feature>
<dbReference type="CDD" id="cd01300">
    <property type="entry name" value="YtcJ_like"/>
    <property type="match status" value="1"/>
</dbReference>
<dbReference type="PANTHER" id="PTHR22642">
    <property type="entry name" value="IMIDAZOLONEPROPIONASE"/>
    <property type="match status" value="1"/>
</dbReference>
<dbReference type="EMBL" id="FWFO01000001">
    <property type="protein sequence ID" value="SLN30580.1"/>
    <property type="molecule type" value="Genomic_DNA"/>
</dbReference>
<evidence type="ECO:0000313" key="4">
    <source>
        <dbReference type="Proteomes" id="UP000193077"/>
    </source>
</evidence>
<protein>
    <submittedName>
        <fullName evidence="3">N-substituted formamide deformylase</fullName>
        <ecNumber evidence="3">3.5.1.91</ecNumber>
    </submittedName>
</protein>
<organism evidence="3 4">
    <name type="scientific">Falsiruegeria litorea R37</name>
    <dbReference type="NCBI Taxonomy" id="1200284"/>
    <lineage>
        <taxon>Bacteria</taxon>
        <taxon>Pseudomonadati</taxon>
        <taxon>Pseudomonadota</taxon>
        <taxon>Alphaproteobacteria</taxon>
        <taxon>Rhodobacterales</taxon>
        <taxon>Roseobacteraceae</taxon>
        <taxon>Falsiruegeria</taxon>
    </lineage>
</organism>
<keyword evidence="4" id="KW-1185">Reference proteome</keyword>
<evidence type="ECO:0000259" key="2">
    <source>
        <dbReference type="Pfam" id="PF07969"/>
    </source>
</evidence>